<organism evidence="2 3">
    <name type="scientific">Hymenobacter frigidus</name>
    <dbReference type="NCBI Taxonomy" id="1524095"/>
    <lineage>
        <taxon>Bacteria</taxon>
        <taxon>Pseudomonadati</taxon>
        <taxon>Bacteroidota</taxon>
        <taxon>Cytophagia</taxon>
        <taxon>Cytophagales</taxon>
        <taxon>Hymenobacteraceae</taxon>
        <taxon>Hymenobacter</taxon>
    </lineage>
</organism>
<proteinExistence type="predicted"/>
<protein>
    <submittedName>
        <fullName evidence="2">Uncharacterized protein</fullName>
    </submittedName>
</protein>
<comment type="caution">
    <text evidence="2">The sequence shown here is derived from an EMBL/GenBank/DDBJ whole genome shotgun (WGS) entry which is preliminary data.</text>
</comment>
<keyword evidence="1" id="KW-1133">Transmembrane helix</keyword>
<accession>A0ABQ1ZVK8</accession>
<reference evidence="3" key="1">
    <citation type="journal article" date="2019" name="Int. J. Syst. Evol. Microbiol.">
        <title>The Global Catalogue of Microorganisms (GCM) 10K type strain sequencing project: providing services to taxonomists for standard genome sequencing and annotation.</title>
        <authorList>
            <consortium name="The Broad Institute Genomics Platform"/>
            <consortium name="The Broad Institute Genome Sequencing Center for Infectious Disease"/>
            <person name="Wu L."/>
            <person name="Ma J."/>
        </authorList>
    </citation>
    <scope>NUCLEOTIDE SEQUENCE [LARGE SCALE GENOMIC DNA]</scope>
    <source>
        <strain evidence="3">CGMCC 1.14966</strain>
    </source>
</reference>
<dbReference type="EMBL" id="BMGY01000003">
    <property type="protein sequence ID" value="GGH79777.1"/>
    <property type="molecule type" value="Genomic_DNA"/>
</dbReference>
<keyword evidence="1" id="KW-0812">Transmembrane</keyword>
<keyword evidence="3" id="KW-1185">Reference proteome</keyword>
<evidence type="ECO:0000313" key="3">
    <source>
        <dbReference type="Proteomes" id="UP000637774"/>
    </source>
</evidence>
<gene>
    <name evidence="2" type="ORF">GCM10011495_04000</name>
</gene>
<feature type="transmembrane region" description="Helical" evidence="1">
    <location>
        <begin position="12"/>
        <end position="29"/>
    </location>
</feature>
<evidence type="ECO:0000313" key="2">
    <source>
        <dbReference type="EMBL" id="GGH79777.1"/>
    </source>
</evidence>
<name>A0ABQ1ZVK8_9BACT</name>
<dbReference type="Proteomes" id="UP000637774">
    <property type="component" value="Unassembled WGS sequence"/>
</dbReference>
<sequence>MLYYVQHDGLGFRLLMVVVMGLIGLAEQIKKRATDVKSRPAHIQPIEAGGGVAYGKVQD</sequence>
<evidence type="ECO:0000256" key="1">
    <source>
        <dbReference type="SAM" id="Phobius"/>
    </source>
</evidence>
<keyword evidence="1" id="KW-0472">Membrane</keyword>